<proteinExistence type="predicted"/>
<keyword evidence="2" id="KW-1185">Reference proteome</keyword>
<reference evidence="1 2" key="1">
    <citation type="journal article" date="2006" name="Proc. Natl. Acad. Sci. U.S.A.">
        <title>Burkholderia xenovorans LB400 harbors a multi-replicon, 9.73-Mbp genome shaped for versatility.</title>
        <authorList>
            <person name="Chain P.S."/>
            <person name="Denef V.J."/>
            <person name="Konstantinidis K.T."/>
            <person name="Vergez L.M."/>
            <person name="Agullo L."/>
            <person name="Reyes V.L."/>
            <person name="Hauser L."/>
            <person name="Cordova M."/>
            <person name="Gomez L."/>
            <person name="Gonzalez M."/>
            <person name="Land M."/>
            <person name="Lao V."/>
            <person name="Larimer F."/>
            <person name="LiPuma J.J."/>
            <person name="Mahenthiralingam E."/>
            <person name="Malfatti S.A."/>
            <person name="Marx C.J."/>
            <person name="Parnell J.J."/>
            <person name="Ramette A."/>
            <person name="Richardson P."/>
            <person name="Seeger M."/>
            <person name="Smith D."/>
            <person name="Spilker T."/>
            <person name="Sul W.J."/>
            <person name="Tsoi T.V."/>
            <person name="Ulrich L.E."/>
            <person name="Zhulin I.B."/>
            <person name="Tiedje J.M."/>
        </authorList>
    </citation>
    <scope>NUCLEOTIDE SEQUENCE [LARGE SCALE GENOMIC DNA]</scope>
    <source>
        <strain evidence="1 2">LB400</strain>
    </source>
</reference>
<dbReference type="Proteomes" id="UP000001817">
    <property type="component" value="Chromosome 2"/>
</dbReference>
<protein>
    <submittedName>
        <fullName evidence="1">Uncharacterized protein</fullName>
    </submittedName>
</protein>
<gene>
    <name evidence="1" type="ORF">Bxe_B1412</name>
</gene>
<evidence type="ECO:0000313" key="1">
    <source>
        <dbReference type="EMBL" id="ABE34552.1"/>
    </source>
</evidence>
<dbReference type="KEGG" id="bxe:Bxe_B1412"/>
<organism evidence="1 2">
    <name type="scientific">Paraburkholderia xenovorans (strain LB400)</name>
    <dbReference type="NCBI Taxonomy" id="266265"/>
    <lineage>
        <taxon>Bacteria</taxon>
        <taxon>Pseudomonadati</taxon>
        <taxon>Pseudomonadota</taxon>
        <taxon>Betaproteobacteria</taxon>
        <taxon>Burkholderiales</taxon>
        <taxon>Burkholderiaceae</taxon>
        <taxon>Paraburkholderia</taxon>
    </lineage>
</organism>
<accession>Q13MY7</accession>
<dbReference type="STRING" id="266265.Bxe_B1412"/>
<dbReference type="AlphaFoldDB" id="Q13MY7"/>
<evidence type="ECO:0000313" key="2">
    <source>
        <dbReference type="Proteomes" id="UP000001817"/>
    </source>
</evidence>
<dbReference type="EMBL" id="CP000271">
    <property type="protein sequence ID" value="ABE34552.1"/>
    <property type="molecule type" value="Genomic_DNA"/>
</dbReference>
<name>Q13MY7_PARXL</name>
<sequence length="109" mass="12029">MDGESIGPVVGGRARVASRIAMGALPQSRNAPVVTNGNDPRTRQRRASACMFRLPIHRSSPAVNGKRHGPNSQTISWIQYNWSSIFAESGRPRCRNRAARSNTQFVKKL</sequence>